<keyword evidence="2" id="KW-0732">Signal</keyword>
<feature type="transmembrane region" description="Helical" evidence="1">
    <location>
        <begin position="33"/>
        <end position="53"/>
    </location>
</feature>
<dbReference type="Pfam" id="PF04241">
    <property type="entry name" value="DUF423"/>
    <property type="match status" value="1"/>
</dbReference>
<accession>A0ABY3R6F8</accession>
<evidence type="ECO:0000256" key="2">
    <source>
        <dbReference type="SAM" id="SignalP"/>
    </source>
</evidence>
<keyword evidence="1" id="KW-0472">Membrane</keyword>
<feature type="transmembrane region" description="Helical" evidence="1">
    <location>
        <begin position="65"/>
        <end position="82"/>
    </location>
</feature>
<organism evidence="3 4">
    <name type="scientific">Bradyrhizobium ontarionense</name>
    <dbReference type="NCBI Taxonomy" id="2898149"/>
    <lineage>
        <taxon>Bacteria</taxon>
        <taxon>Pseudomonadati</taxon>
        <taxon>Pseudomonadota</taxon>
        <taxon>Alphaproteobacteria</taxon>
        <taxon>Hyphomicrobiales</taxon>
        <taxon>Nitrobacteraceae</taxon>
        <taxon>Bradyrhizobium</taxon>
    </lineage>
</organism>
<feature type="signal peptide" evidence="2">
    <location>
        <begin position="1"/>
        <end position="23"/>
    </location>
</feature>
<feature type="transmembrane region" description="Helical" evidence="1">
    <location>
        <begin position="94"/>
        <end position="119"/>
    </location>
</feature>
<dbReference type="Proteomes" id="UP001431010">
    <property type="component" value="Chromosome"/>
</dbReference>
<evidence type="ECO:0000256" key="1">
    <source>
        <dbReference type="SAM" id="Phobius"/>
    </source>
</evidence>
<keyword evidence="1" id="KW-1133">Transmembrane helix</keyword>
<keyword evidence="4" id="KW-1185">Reference proteome</keyword>
<dbReference type="InterPro" id="IPR006696">
    <property type="entry name" value="DUF423"/>
</dbReference>
<reference evidence="3" key="1">
    <citation type="journal article" date="2024" name="Antonie Van Leeuwenhoek">
        <title>Bradyrhizobium ontarionense sp. nov., a novel bacterial symbiont isolated from Aeschynomene indica (Indian jointvetch), harbours photosynthesis, nitrogen fixation and nitrous oxide (N2O) reductase genes.</title>
        <authorList>
            <person name="Bromfield E.S.P."/>
            <person name="Cloutier S."/>
        </authorList>
    </citation>
    <scope>NUCLEOTIDE SEQUENCE</scope>
    <source>
        <strain evidence="3">A19</strain>
    </source>
</reference>
<protein>
    <submittedName>
        <fullName evidence="3">DUF423 domain-containing protein</fullName>
    </submittedName>
</protein>
<evidence type="ECO:0000313" key="3">
    <source>
        <dbReference type="EMBL" id="UFZ02592.1"/>
    </source>
</evidence>
<keyword evidence="1" id="KW-0812">Transmembrane</keyword>
<name>A0ABY3R6F8_9BRAD</name>
<sequence>MNRLWRMLIALAGLMGAAGVALAAKAAHEPDASRLATASTMLLFHACAVLGTVALAERGVVHRRIGLIAATGFVLGAVLFAGDLTMRQFTGDRLFPFAAPIGGSLQIASWIALAVCALWPRRG</sequence>
<feature type="chain" id="PRO_5045778491" evidence="2">
    <location>
        <begin position="24"/>
        <end position="123"/>
    </location>
</feature>
<proteinExistence type="predicted"/>
<dbReference type="EMBL" id="CP088156">
    <property type="protein sequence ID" value="UFZ02592.1"/>
    <property type="molecule type" value="Genomic_DNA"/>
</dbReference>
<evidence type="ECO:0000313" key="4">
    <source>
        <dbReference type="Proteomes" id="UP001431010"/>
    </source>
</evidence>
<gene>
    <name evidence="3" type="ORF">LQG66_25350</name>
</gene>
<dbReference type="RefSeq" id="WP_231318379.1">
    <property type="nucleotide sequence ID" value="NZ_CP088156.1"/>
</dbReference>